<dbReference type="GO" id="GO:0008168">
    <property type="term" value="F:methyltransferase activity"/>
    <property type="evidence" value="ECO:0007669"/>
    <property type="project" value="UniProtKB-KW"/>
</dbReference>
<evidence type="ECO:0000313" key="2">
    <source>
        <dbReference type="Proteomes" id="UP000308444"/>
    </source>
</evidence>
<accession>A0A9X8ZZ72</accession>
<dbReference type="AlphaFoldDB" id="A0A9X8ZZ72"/>
<organism evidence="1 2">
    <name type="scientific">Bacillus cereus</name>
    <dbReference type="NCBI Taxonomy" id="1396"/>
    <lineage>
        <taxon>Bacteria</taxon>
        <taxon>Bacillati</taxon>
        <taxon>Bacillota</taxon>
        <taxon>Bacilli</taxon>
        <taxon>Bacillales</taxon>
        <taxon>Bacillaceae</taxon>
        <taxon>Bacillus</taxon>
        <taxon>Bacillus cereus group</taxon>
    </lineage>
</organism>
<reference evidence="1 2" key="1">
    <citation type="journal article" date="2019" name="Environ. Microbiol.">
        <title>An active ?-lactamase is a part of an orchestrated cell wall stress resistance network of Bacillus subtilis and related rhizosphere species.</title>
        <authorList>
            <person name="Bucher T."/>
            <person name="Keren-Paz A."/>
            <person name="Hausser J."/>
            <person name="Olender T."/>
            <person name="Cytryn E."/>
            <person name="Kolodkin-Gal I."/>
        </authorList>
    </citation>
    <scope>NUCLEOTIDE SEQUENCE [LARGE SCALE GENOMIC DNA]</scope>
    <source>
        <strain evidence="1 2">I32</strain>
    </source>
</reference>
<keyword evidence="1" id="KW-0808">Transferase</keyword>
<feature type="non-terminal residue" evidence="1">
    <location>
        <position position="1"/>
    </location>
</feature>
<proteinExistence type="predicted"/>
<name>A0A9X8ZZ72_BACCE</name>
<comment type="caution">
    <text evidence="1">The sequence shown here is derived from an EMBL/GenBank/DDBJ whole genome shotgun (WGS) entry which is preliminary data.</text>
</comment>
<sequence length="24" mass="2903">KKYPIEIKSSPETEKYIEPDYLEC</sequence>
<dbReference type="EMBL" id="SZOH01005414">
    <property type="protein sequence ID" value="TKI79537.1"/>
    <property type="molecule type" value="Genomic_DNA"/>
</dbReference>
<dbReference type="Proteomes" id="UP000308444">
    <property type="component" value="Unassembled WGS sequence"/>
</dbReference>
<keyword evidence="1" id="KW-0489">Methyltransferase</keyword>
<protein>
    <submittedName>
        <fullName evidence="1">SAM-dependent methyltransferase</fullName>
    </submittedName>
</protein>
<dbReference type="GO" id="GO:0032259">
    <property type="term" value="P:methylation"/>
    <property type="evidence" value="ECO:0007669"/>
    <property type="project" value="UniProtKB-KW"/>
</dbReference>
<evidence type="ECO:0000313" key="1">
    <source>
        <dbReference type="EMBL" id="TKI79537.1"/>
    </source>
</evidence>
<gene>
    <name evidence="1" type="ORF">FC695_44595</name>
</gene>